<evidence type="ECO:0000313" key="1">
    <source>
        <dbReference type="EMBL" id="KAH3867344.1"/>
    </source>
</evidence>
<name>A0A9D4RGE7_DREPO</name>
<gene>
    <name evidence="1" type="ORF">DPMN_030470</name>
</gene>
<evidence type="ECO:0000313" key="2">
    <source>
        <dbReference type="Proteomes" id="UP000828390"/>
    </source>
</evidence>
<protein>
    <submittedName>
        <fullName evidence="1">Uncharacterized protein</fullName>
    </submittedName>
</protein>
<accession>A0A9D4RGE7</accession>
<dbReference type="AlphaFoldDB" id="A0A9D4RGE7"/>
<organism evidence="1 2">
    <name type="scientific">Dreissena polymorpha</name>
    <name type="common">Zebra mussel</name>
    <name type="synonym">Mytilus polymorpha</name>
    <dbReference type="NCBI Taxonomy" id="45954"/>
    <lineage>
        <taxon>Eukaryota</taxon>
        <taxon>Metazoa</taxon>
        <taxon>Spiralia</taxon>
        <taxon>Lophotrochozoa</taxon>
        <taxon>Mollusca</taxon>
        <taxon>Bivalvia</taxon>
        <taxon>Autobranchia</taxon>
        <taxon>Heteroconchia</taxon>
        <taxon>Euheterodonta</taxon>
        <taxon>Imparidentia</taxon>
        <taxon>Neoheterodontei</taxon>
        <taxon>Myida</taxon>
        <taxon>Dreissenoidea</taxon>
        <taxon>Dreissenidae</taxon>
        <taxon>Dreissena</taxon>
    </lineage>
</organism>
<dbReference type="EMBL" id="JAIWYP010000002">
    <property type="protein sequence ID" value="KAH3867344.1"/>
    <property type="molecule type" value="Genomic_DNA"/>
</dbReference>
<keyword evidence="2" id="KW-1185">Reference proteome</keyword>
<dbReference type="Proteomes" id="UP000828390">
    <property type="component" value="Unassembled WGS sequence"/>
</dbReference>
<comment type="caution">
    <text evidence="1">The sequence shown here is derived from an EMBL/GenBank/DDBJ whole genome shotgun (WGS) entry which is preliminary data.</text>
</comment>
<sequence length="55" mass="6205">MQLRGGSSVPMVRTVQQHVGRSEGFLAPRTCWVYTEDITFPRHRVVIGWFLSSGA</sequence>
<proteinExistence type="predicted"/>
<reference evidence="1" key="2">
    <citation type="submission" date="2020-11" db="EMBL/GenBank/DDBJ databases">
        <authorList>
            <person name="McCartney M.A."/>
            <person name="Auch B."/>
            <person name="Kono T."/>
            <person name="Mallez S."/>
            <person name="Becker A."/>
            <person name="Gohl D.M."/>
            <person name="Silverstein K.A.T."/>
            <person name="Koren S."/>
            <person name="Bechman K.B."/>
            <person name="Herman A."/>
            <person name="Abrahante J.E."/>
            <person name="Garbe J."/>
        </authorList>
    </citation>
    <scope>NUCLEOTIDE SEQUENCE</scope>
    <source>
        <strain evidence="1">Duluth1</strain>
        <tissue evidence="1">Whole animal</tissue>
    </source>
</reference>
<reference evidence="1" key="1">
    <citation type="journal article" date="2019" name="bioRxiv">
        <title>The Genome of the Zebra Mussel, Dreissena polymorpha: A Resource for Invasive Species Research.</title>
        <authorList>
            <person name="McCartney M.A."/>
            <person name="Auch B."/>
            <person name="Kono T."/>
            <person name="Mallez S."/>
            <person name="Zhang Y."/>
            <person name="Obille A."/>
            <person name="Becker A."/>
            <person name="Abrahante J.E."/>
            <person name="Garbe J."/>
            <person name="Badalamenti J.P."/>
            <person name="Herman A."/>
            <person name="Mangelson H."/>
            <person name="Liachko I."/>
            <person name="Sullivan S."/>
            <person name="Sone E.D."/>
            <person name="Koren S."/>
            <person name="Silverstein K.A.T."/>
            <person name="Beckman K.B."/>
            <person name="Gohl D.M."/>
        </authorList>
    </citation>
    <scope>NUCLEOTIDE SEQUENCE</scope>
    <source>
        <strain evidence="1">Duluth1</strain>
        <tissue evidence="1">Whole animal</tissue>
    </source>
</reference>